<evidence type="ECO:0008006" key="3">
    <source>
        <dbReference type="Google" id="ProtNLM"/>
    </source>
</evidence>
<evidence type="ECO:0000313" key="1">
    <source>
        <dbReference type="EMBL" id="MFC4426969.1"/>
    </source>
</evidence>
<sequence length="158" mass="17971">MFIIDTLKSSIDRQETADIDRVFVQRSSDAWAFFHSPGKKHYDVIRDVEGLSISQVAITHLQRLANKHLEKHAAPRLLLPEKFEPGKKAFLRPSLYLNPLSLAGVCWIQIAQAVSQSDDLVRCVECGTWFSRNVRNGKDKMYCSGACRTRAARKRARV</sequence>
<accession>A0ABV8XMZ3</accession>
<gene>
    <name evidence="1" type="ORF">ACFOZ9_12185</name>
</gene>
<reference evidence="2" key="1">
    <citation type="journal article" date="2019" name="Int. J. Syst. Evol. Microbiol.">
        <title>The Global Catalogue of Microorganisms (GCM) 10K type strain sequencing project: providing services to taxonomists for standard genome sequencing and annotation.</title>
        <authorList>
            <consortium name="The Broad Institute Genomics Platform"/>
            <consortium name="The Broad Institute Genome Sequencing Center for Infectious Disease"/>
            <person name="Wu L."/>
            <person name="Ma J."/>
        </authorList>
    </citation>
    <scope>NUCLEOTIDE SEQUENCE [LARGE SCALE GENOMIC DNA]</scope>
    <source>
        <strain evidence="2">CCUG 56029</strain>
    </source>
</reference>
<organism evidence="1 2">
    <name type="scientific">Deinococcus navajonensis</name>
    <dbReference type="NCBI Taxonomy" id="309884"/>
    <lineage>
        <taxon>Bacteria</taxon>
        <taxon>Thermotogati</taxon>
        <taxon>Deinococcota</taxon>
        <taxon>Deinococci</taxon>
        <taxon>Deinococcales</taxon>
        <taxon>Deinococcaceae</taxon>
        <taxon>Deinococcus</taxon>
    </lineage>
</organism>
<proteinExistence type="predicted"/>
<dbReference type="Proteomes" id="UP001595998">
    <property type="component" value="Unassembled WGS sequence"/>
</dbReference>
<keyword evidence="2" id="KW-1185">Reference proteome</keyword>
<protein>
    <recommendedName>
        <fullName evidence="3">CGNR zinc finger protein</fullName>
    </recommendedName>
</protein>
<dbReference type="RefSeq" id="WP_380039993.1">
    <property type="nucleotide sequence ID" value="NZ_JBHSEH010000015.1"/>
</dbReference>
<comment type="caution">
    <text evidence="1">The sequence shown here is derived from an EMBL/GenBank/DDBJ whole genome shotgun (WGS) entry which is preliminary data.</text>
</comment>
<dbReference type="EMBL" id="JBHSEH010000015">
    <property type="protein sequence ID" value="MFC4426969.1"/>
    <property type="molecule type" value="Genomic_DNA"/>
</dbReference>
<evidence type="ECO:0000313" key="2">
    <source>
        <dbReference type="Proteomes" id="UP001595998"/>
    </source>
</evidence>
<name>A0ABV8XMZ3_9DEIO</name>